<dbReference type="PANTHER" id="PTHR11328:SF24">
    <property type="entry name" value="MAJOR FACILITATOR SUPERFAMILY (MFS) PROFILE DOMAIN-CONTAINING PROTEIN"/>
    <property type="match status" value="1"/>
</dbReference>
<dbReference type="InterPro" id="IPR036259">
    <property type="entry name" value="MFS_trans_sf"/>
</dbReference>
<feature type="transmembrane region" description="Helical" evidence="1">
    <location>
        <begin position="49"/>
        <end position="67"/>
    </location>
</feature>
<keyword evidence="1" id="KW-1133">Transmembrane helix</keyword>
<feature type="transmembrane region" description="Helical" evidence="1">
    <location>
        <begin position="252"/>
        <end position="273"/>
    </location>
</feature>
<keyword evidence="1" id="KW-0472">Membrane</keyword>
<evidence type="ECO:0000256" key="1">
    <source>
        <dbReference type="SAM" id="Phobius"/>
    </source>
</evidence>
<protein>
    <submittedName>
        <fullName evidence="2">MFS transporter</fullName>
    </submittedName>
</protein>
<dbReference type="GO" id="GO:0008643">
    <property type="term" value="P:carbohydrate transport"/>
    <property type="evidence" value="ECO:0007669"/>
    <property type="project" value="InterPro"/>
</dbReference>
<name>A0A9D1N7S6_9FIRM</name>
<evidence type="ECO:0000313" key="2">
    <source>
        <dbReference type="EMBL" id="HIU96196.1"/>
    </source>
</evidence>
<dbReference type="InterPro" id="IPR039672">
    <property type="entry name" value="MFS_2"/>
</dbReference>
<dbReference type="NCBIfam" id="TIGR00792">
    <property type="entry name" value="gph"/>
    <property type="match status" value="1"/>
</dbReference>
<dbReference type="Pfam" id="PF13347">
    <property type="entry name" value="MFS_2"/>
    <property type="match status" value="1"/>
</dbReference>
<sequence>MEGNNLNQQLPKVSFAKKVGYSIGGATDTLAYDFVAAFLLFFLTNYTGVSPAWAGTILTLGVVWNMISDPIVGNLSDKTRTRFGKKRTWLLIAIIPLFATYLLLFTSFDFSTSTANIYFLVMTLLFWTSYSCFSIPYYAMGASMTGDNDERTKLRMLAQIVQYVGVFFSTVAPPMFVSFFMDAGFSEGQAWHYTAWLEGCLCVGTLIVVFFSTKGVEIDFEEETEENKTSFFKDAKAVLSIKPYLLATLSSLLFRIGYCLFLTTMTYFMLYVVALSEMQMTACTSIISFGGIIVIAILMKVIEKFDKAKVYIVLVLFSGIIMIIFNFVNINSIGIAALFCVFYVIGSSAYWSINIPLMYDSIEVDEFQSGKRREGTMMSIYLFCQKGGYAIAASVIGNVLASTGYDETLGANNPENVLNAIQTMTCGAAGLFFVLSALVIVLYPLKKNVYDKLYTQLENKRAGREYNNEGFAQVLNRKYR</sequence>
<feature type="transmembrane region" description="Helical" evidence="1">
    <location>
        <begin position="88"/>
        <end position="105"/>
    </location>
</feature>
<dbReference type="GO" id="GO:0015293">
    <property type="term" value="F:symporter activity"/>
    <property type="evidence" value="ECO:0007669"/>
    <property type="project" value="InterPro"/>
</dbReference>
<reference evidence="2" key="2">
    <citation type="journal article" date="2021" name="PeerJ">
        <title>Extensive microbial diversity within the chicken gut microbiome revealed by metagenomics and culture.</title>
        <authorList>
            <person name="Gilroy R."/>
            <person name="Ravi A."/>
            <person name="Getino M."/>
            <person name="Pursley I."/>
            <person name="Horton D.L."/>
            <person name="Alikhan N.F."/>
            <person name="Baker D."/>
            <person name="Gharbi K."/>
            <person name="Hall N."/>
            <person name="Watson M."/>
            <person name="Adriaenssens E.M."/>
            <person name="Foster-Nyarko E."/>
            <person name="Jarju S."/>
            <person name="Secka A."/>
            <person name="Antonio M."/>
            <person name="Oren A."/>
            <person name="Chaudhuri R.R."/>
            <person name="La Ragione R."/>
            <person name="Hildebrand F."/>
            <person name="Pallen M.J."/>
        </authorList>
    </citation>
    <scope>NUCLEOTIDE SEQUENCE</scope>
    <source>
        <strain evidence="2">ChiSjej4B22-8349</strain>
    </source>
</reference>
<dbReference type="SUPFAM" id="SSF103473">
    <property type="entry name" value="MFS general substrate transporter"/>
    <property type="match status" value="1"/>
</dbReference>
<gene>
    <name evidence="2" type="ORF">IAD25_05720</name>
</gene>
<dbReference type="GO" id="GO:0005886">
    <property type="term" value="C:plasma membrane"/>
    <property type="evidence" value="ECO:0007669"/>
    <property type="project" value="TreeGrafter"/>
</dbReference>
<comment type="caution">
    <text evidence="2">The sequence shown here is derived from an EMBL/GenBank/DDBJ whole genome shotgun (WGS) entry which is preliminary data.</text>
</comment>
<dbReference type="GO" id="GO:0006814">
    <property type="term" value="P:sodium ion transport"/>
    <property type="evidence" value="ECO:0007669"/>
    <property type="project" value="InterPro"/>
</dbReference>
<feature type="transmembrane region" description="Helical" evidence="1">
    <location>
        <begin position="160"/>
        <end position="181"/>
    </location>
</feature>
<feature type="transmembrane region" description="Helical" evidence="1">
    <location>
        <begin position="117"/>
        <end position="139"/>
    </location>
</feature>
<accession>A0A9D1N7S6</accession>
<feature type="transmembrane region" description="Helical" evidence="1">
    <location>
        <begin position="334"/>
        <end position="359"/>
    </location>
</feature>
<feature type="transmembrane region" description="Helical" evidence="1">
    <location>
        <begin position="310"/>
        <end position="328"/>
    </location>
</feature>
<reference evidence="2" key="1">
    <citation type="submission" date="2020-10" db="EMBL/GenBank/DDBJ databases">
        <authorList>
            <person name="Gilroy R."/>
        </authorList>
    </citation>
    <scope>NUCLEOTIDE SEQUENCE</scope>
    <source>
        <strain evidence="2">ChiSjej4B22-8349</strain>
    </source>
</reference>
<keyword evidence="1" id="KW-0812">Transmembrane</keyword>
<evidence type="ECO:0000313" key="3">
    <source>
        <dbReference type="Proteomes" id="UP000824130"/>
    </source>
</evidence>
<dbReference type="CDD" id="cd17332">
    <property type="entry name" value="MFS_MelB_like"/>
    <property type="match status" value="1"/>
</dbReference>
<feature type="transmembrane region" description="Helical" evidence="1">
    <location>
        <begin position="421"/>
        <end position="443"/>
    </location>
</feature>
<feature type="transmembrane region" description="Helical" evidence="1">
    <location>
        <begin position="193"/>
        <end position="211"/>
    </location>
</feature>
<organism evidence="2 3">
    <name type="scientific">Candidatus Allocopromorpha excrementipullorum</name>
    <dbReference type="NCBI Taxonomy" id="2840743"/>
    <lineage>
        <taxon>Bacteria</taxon>
        <taxon>Bacillati</taxon>
        <taxon>Bacillota</taxon>
        <taxon>Clostridia</taxon>
        <taxon>Eubacteriales</taxon>
        <taxon>Eubacteriaceae</taxon>
        <taxon>Eubacteriaceae incertae sedis</taxon>
        <taxon>Candidatus Allocopromorpha</taxon>
    </lineage>
</organism>
<dbReference type="Gene3D" id="1.20.1250.20">
    <property type="entry name" value="MFS general substrate transporter like domains"/>
    <property type="match status" value="1"/>
</dbReference>
<dbReference type="EMBL" id="DVOB01000124">
    <property type="protein sequence ID" value="HIU96196.1"/>
    <property type="molecule type" value="Genomic_DNA"/>
</dbReference>
<dbReference type="Proteomes" id="UP000824130">
    <property type="component" value="Unassembled WGS sequence"/>
</dbReference>
<feature type="transmembrane region" description="Helical" evidence="1">
    <location>
        <begin position="279"/>
        <end position="298"/>
    </location>
</feature>
<feature type="transmembrane region" description="Helical" evidence="1">
    <location>
        <begin position="380"/>
        <end position="401"/>
    </location>
</feature>
<feature type="transmembrane region" description="Helical" evidence="1">
    <location>
        <begin position="21"/>
        <end position="43"/>
    </location>
</feature>
<dbReference type="AlphaFoldDB" id="A0A9D1N7S6"/>
<dbReference type="PANTHER" id="PTHR11328">
    <property type="entry name" value="MAJOR FACILITATOR SUPERFAMILY DOMAIN-CONTAINING PROTEIN"/>
    <property type="match status" value="1"/>
</dbReference>
<proteinExistence type="predicted"/>
<dbReference type="InterPro" id="IPR001927">
    <property type="entry name" value="Na/Gal_symport"/>
</dbReference>